<evidence type="ECO:0000256" key="2">
    <source>
        <dbReference type="ARBA" id="ARBA00004889"/>
    </source>
</evidence>
<gene>
    <name evidence="9" type="primary">pyrE</name>
    <name evidence="11" type="ORF">A2639_01340</name>
</gene>
<comment type="subunit">
    <text evidence="4 9">Homodimer.</text>
</comment>
<dbReference type="AlphaFoldDB" id="A0A1G2HIW7"/>
<dbReference type="UniPathway" id="UPA00070">
    <property type="reaction ID" value="UER00119"/>
</dbReference>
<dbReference type="EMBL" id="MHOL01000022">
    <property type="protein sequence ID" value="OGZ62456.1"/>
    <property type="molecule type" value="Genomic_DNA"/>
</dbReference>
<reference evidence="11 12" key="1">
    <citation type="journal article" date="2016" name="Nat. Commun.">
        <title>Thousands of microbial genomes shed light on interconnected biogeochemical processes in an aquifer system.</title>
        <authorList>
            <person name="Anantharaman K."/>
            <person name="Brown C.T."/>
            <person name="Hug L.A."/>
            <person name="Sharon I."/>
            <person name="Castelle C.J."/>
            <person name="Probst A.J."/>
            <person name="Thomas B.C."/>
            <person name="Singh A."/>
            <person name="Wilkins M.J."/>
            <person name="Karaoz U."/>
            <person name="Brodie E.L."/>
            <person name="Williams K.H."/>
            <person name="Hubbard S.S."/>
            <person name="Banfield J.F."/>
        </authorList>
    </citation>
    <scope>NUCLEOTIDE SEQUENCE [LARGE SCALE GENOMIC DNA]</scope>
</reference>
<dbReference type="GO" id="GO:0046132">
    <property type="term" value="P:pyrimidine ribonucleoside biosynthetic process"/>
    <property type="evidence" value="ECO:0007669"/>
    <property type="project" value="TreeGrafter"/>
</dbReference>
<dbReference type="GO" id="GO:0005737">
    <property type="term" value="C:cytoplasm"/>
    <property type="evidence" value="ECO:0007669"/>
    <property type="project" value="TreeGrafter"/>
</dbReference>
<dbReference type="PANTHER" id="PTHR46683">
    <property type="entry name" value="OROTATE PHOSPHORIBOSYLTRANSFERASE 1-RELATED"/>
    <property type="match status" value="1"/>
</dbReference>
<evidence type="ECO:0000259" key="10">
    <source>
        <dbReference type="Pfam" id="PF00156"/>
    </source>
</evidence>
<feature type="binding site" evidence="9">
    <location>
        <position position="126"/>
    </location>
    <ligand>
        <name>orotate</name>
        <dbReference type="ChEBI" id="CHEBI:30839"/>
    </ligand>
</feature>
<evidence type="ECO:0000256" key="1">
    <source>
        <dbReference type="ARBA" id="ARBA00003769"/>
    </source>
</evidence>
<dbReference type="Proteomes" id="UP000178991">
    <property type="component" value="Unassembled WGS sequence"/>
</dbReference>
<feature type="binding site" evidence="9">
    <location>
        <position position="154"/>
    </location>
    <ligand>
        <name>orotate</name>
        <dbReference type="ChEBI" id="CHEBI:30839"/>
    </ligand>
</feature>
<organism evidence="11 12">
    <name type="scientific">Candidatus Staskawiczbacteria bacterium RIFCSPHIGHO2_01_FULL_34_27</name>
    <dbReference type="NCBI Taxonomy" id="1802199"/>
    <lineage>
        <taxon>Bacteria</taxon>
        <taxon>Candidatus Staskawicziibacteriota</taxon>
    </lineage>
</organism>
<evidence type="ECO:0000256" key="5">
    <source>
        <dbReference type="ARBA" id="ARBA00011971"/>
    </source>
</evidence>
<dbReference type="InterPro" id="IPR023031">
    <property type="entry name" value="OPRT"/>
</dbReference>
<evidence type="ECO:0000256" key="7">
    <source>
        <dbReference type="ARBA" id="ARBA00022679"/>
    </source>
</evidence>
<dbReference type="SUPFAM" id="SSF53271">
    <property type="entry name" value="PRTase-like"/>
    <property type="match status" value="1"/>
</dbReference>
<feature type="binding site" evidence="9">
    <location>
        <position position="95"/>
    </location>
    <ligand>
        <name>5-phospho-alpha-D-ribose 1-diphosphate</name>
        <dbReference type="ChEBI" id="CHEBI:58017"/>
        <note>ligand shared between dimeric partners</note>
    </ligand>
</feature>
<dbReference type="EC" id="2.4.2.10" evidence="5 9"/>
<feature type="binding site" description="in other chain" evidence="9">
    <location>
        <position position="27"/>
    </location>
    <ligand>
        <name>5-phospho-alpha-D-ribose 1-diphosphate</name>
        <dbReference type="ChEBI" id="CHEBI:58017"/>
        <note>ligand shared between dimeric partners</note>
    </ligand>
</feature>
<feature type="binding site" description="in other chain" evidence="9">
    <location>
        <position position="96"/>
    </location>
    <ligand>
        <name>5-phospho-alpha-D-ribose 1-diphosphate</name>
        <dbReference type="ChEBI" id="CHEBI:58017"/>
        <note>ligand shared between dimeric partners</note>
    </ligand>
</feature>
<dbReference type="GO" id="GO:0006207">
    <property type="term" value="P:'de novo' pyrimidine nucleobase biosynthetic process"/>
    <property type="evidence" value="ECO:0007669"/>
    <property type="project" value="TreeGrafter"/>
</dbReference>
<dbReference type="Gene3D" id="3.40.50.2020">
    <property type="match status" value="1"/>
</dbReference>
<evidence type="ECO:0000313" key="11">
    <source>
        <dbReference type="EMBL" id="OGZ62456.1"/>
    </source>
</evidence>
<keyword evidence="9" id="KW-0460">Magnesium</keyword>
<dbReference type="Pfam" id="PF00156">
    <property type="entry name" value="Pribosyltran"/>
    <property type="match status" value="1"/>
</dbReference>
<feature type="binding site" description="in other chain" evidence="9">
    <location>
        <begin position="122"/>
        <end position="130"/>
    </location>
    <ligand>
        <name>5-phospho-alpha-D-ribose 1-diphosphate</name>
        <dbReference type="ChEBI" id="CHEBI:58017"/>
        <note>ligand shared between dimeric partners</note>
    </ligand>
</feature>
<dbReference type="GO" id="GO:0000287">
    <property type="term" value="F:magnesium ion binding"/>
    <property type="evidence" value="ECO:0007669"/>
    <property type="project" value="UniProtKB-UniRule"/>
</dbReference>
<dbReference type="InterPro" id="IPR000836">
    <property type="entry name" value="PRTase_dom"/>
</dbReference>
<comment type="cofactor">
    <cofactor evidence="9">
        <name>Mg(2+)</name>
        <dbReference type="ChEBI" id="CHEBI:18420"/>
    </cofactor>
</comment>
<dbReference type="InterPro" id="IPR029057">
    <property type="entry name" value="PRTase-like"/>
</dbReference>
<accession>A0A1G2HIW7</accession>
<feature type="binding site" evidence="9">
    <location>
        <begin position="35"/>
        <end position="36"/>
    </location>
    <ligand>
        <name>orotate</name>
        <dbReference type="ChEBI" id="CHEBI:30839"/>
    </ligand>
</feature>
<sequence>MNYAASFISYALSIGAIELIPKGRMLKSGRISPYFFNSGLFNKGESMYKLAIAYTDVIYKHFLPDVVFGPSYKGSAIAVAVAMTMGGEVGYAYNRKEAKDHGEGGIIIGDSLYYEKKVCLVDDVMTTGDSLIEALGIVRKGGGIPIGCVIAFDRQERGKDSNLSAVQEFEAKYKIPVFAAATLDDLIEVLEKDEKMSSILIKILDYKQQYGV</sequence>
<dbReference type="GO" id="GO:0004588">
    <property type="term" value="F:orotate phosphoribosyltransferase activity"/>
    <property type="evidence" value="ECO:0007669"/>
    <property type="project" value="UniProtKB-UniRule"/>
</dbReference>
<comment type="pathway">
    <text evidence="2 9">Pyrimidine metabolism; UMP biosynthesis via de novo pathway; UMP from orotate: step 1/2.</text>
</comment>
<keyword evidence="7 9" id="KW-0808">Transferase</keyword>
<evidence type="ECO:0000256" key="9">
    <source>
        <dbReference type="HAMAP-Rule" id="MF_01208"/>
    </source>
</evidence>
<evidence type="ECO:0000256" key="6">
    <source>
        <dbReference type="ARBA" id="ARBA00022676"/>
    </source>
</evidence>
<keyword evidence="6 9" id="KW-0328">Glycosyltransferase</keyword>
<dbReference type="CDD" id="cd06223">
    <property type="entry name" value="PRTases_typeI"/>
    <property type="match status" value="1"/>
</dbReference>
<dbReference type="PANTHER" id="PTHR46683:SF1">
    <property type="entry name" value="OROTATE PHOSPHORIBOSYLTRANSFERASE 1-RELATED"/>
    <property type="match status" value="1"/>
</dbReference>
<feature type="binding site" evidence="9">
    <location>
        <position position="101"/>
    </location>
    <ligand>
        <name>5-phospho-alpha-D-ribose 1-diphosphate</name>
        <dbReference type="ChEBI" id="CHEBI:58017"/>
        <note>ligand shared between dimeric partners</note>
    </ligand>
</feature>
<evidence type="ECO:0000313" key="12">
    <source>
        <dbReference type="Proteomes" id="UP000178991"/>
    </source>
</evidence>
<comment type="similarity">
    <text evidence="3 9">Belongs to the purine/pyrimidine phosphoribosyltransferase family. PyrE subfamily.</text>
</comment>
<proteinExistence type="inferred from homology"/>
<evidence type="ECO:0000256" key="8">
    <source>
        <dbReference type="ARBA" id="ARBA00022975"/>
    </source>
</evidence>
<dbReference type="NCBIfam" id="TIGR00336">
    <property type="entry name" value="pyrE"/>
    <property type="match status" value="1"/>
</dbReference>
<comment type="caution">
    <text evidence="11">The sequence shown here is derived from an EMBL/GenBank/DDBJ whole genome shotgun (WGS) entry which is preliminary data.</text>
</comment>
<comment type="catalytic activity">
    <reaction evidence="9">
        <text>orotidine 5'-phosphate + diphosphate = orotate + 5-phospho-alpha-D-ribose 1-diphosphate</text>
        <dbReference type="Rhea" id="RHEA:10380"/>
        <dbReference type="ChEBI" id="CHEBI:30839"/>
        <dbReference type="ChEBI" id="CHEBI:33019"/>
        <dbReference type="ChEBI" id="CHEBI:57538"/>
        <dbReference type="ChEBI" id="CHEBI:58017"/>
        <dbReference type="EC" id="2.4.2.10"/>
    </reaction>
</comment>
<feature type="domain" description="Phosphoribosyltransferase" evidence="10">
    <location>
        <begin position="62"/>
        <end position="176"/>
    </location>
</feature>
<feature type="binding site" description="in other chain" evidence="9">
    <location>
        <begin position="72"/>
        <end position="73"/>
    </location>
    <ligand>
        <name>5-phospho-alpha-D-ribose 1-diphosphate</name>
        <dbReference type="ChEBI" id="CHEBI:58017"/>
        <note>ligand shared between dimeric partners</note>
    </ligand>
</feature>
<protein>
    <recommendedName>
        <fullName evidence="5 9">Orotate phosphoribosyltransferase</fullName>
        <shortName evidence="9">OPRT</shortName>
        <shortName evidence="9">OPRTase</shortName>
        <ecNumber evidence="5 9">2.4.2.10</ecNumber>
    </recommendedName>
</protein>
<comment type="function">
    <text evidence="1 9">Catalyzes the transfer of a ribosyl phosphate group from 5-phosphoribose 1-diphosphate to orotate, leading to the formation of orotidine monophosphate (OMP).</text>
</comment>
<feature type="binding site" evidence="9">
    <location>
        <position position="99"/>
    </location>
    <ligand>
        <name>5-phospho-alpha-D-ribose 1-diphosphate</name>
        <dbReference type="ChEBI" id="CHEBI:58017"/>
        <note>ligand shared between dimeric partners</note>
    </ligand>
</feature>
<dbReference type="InterPro" id="IPR004467">
    <property type="entry name" value="Or_phspho_trans_dom"/>
</dbReference>
<name>A0A1G2HIW7_9BACT</name>
<dbReference type="GO" id="GO:0044205">
    <property type="term" value="P:'de novo' UMP biosynthetic process"/>
    <property type="evidence" value="ECO:0007669"/>
    <property type="project" value="UniProtKB-UniRule"/>
</dbReference>
<dbReference type="HAMAP" id="MF_01208">
    <property type="entry name" value="PyrE"/>
    <property type="match status" value="1"/>
</dbReference>
<evidence type="ECO:0000256" key="3">
    <source>
        <dbReference type="ARBA" id="ARBA00006340"/>
    </source>
</evidence>
<evidence type="ECO:0000256" key="4">
    <source>
        <dbReference type="ARBA" id="ARBA00011738"/>
    </source>
</evidence>
<keyword evidence="8 9" id="KW-0665">Pyrimidine biosynthesis</keyword>